<feature type="transmembrane region" description="Helical" evidence="7">
    <location>
        <begin position="527"/>
        <end position="549"/>
    </location>
</feature>
<protein>
    <recommendedName>
        <fullName evidence="11">Sulfite exporter family</fullName>
    </recommendedName>
</protein>
<keyword evidence="3 7" id="KW-0812">Transmembrane</keyword>
<feature type="transmembrane region" description="Helical" evidence="7">
    <location>
        <begin position="461"/>
        <end position="487"/>
    </location>
</feature>
<dbReference type="OrthoDB" id="549777at2759"/>
<feature type="transmembrane region" description="Helical" evidence="7">
    <location>
        <begin position="499"/>
        <end position="520"/>
    </location>
</feature>
<feature type="compositionally biased region" description="Polar residues" evidence="6">
    <location>
        <begin position="260"/>
        <end position="272"/>
    </location>
</feature>
<sequence>MPKDGRAVCLALLLLHLAATAANGRTLHGNVAAVGANGVATQGVAAGTPLPCTAANATRAADAPWLSAGAGTAFLLAPLIAALSNAAGVGGGAVFVPLFSVLLSMTTKAATALSQCAIAGGAVGAVACCVARSHPQQPAAPLINYDLALLLLPPVLVGAGAGVLINLALPSWILTFLLIPVLVLFTIRTARKGLQLRRAEEREQAQQQLRQASPTCPGSSQLAVDVAQQQHEALPVEPPATKLAVELGRLSAQGAGPKGSQHSPPASDSSRGPHSASADADAGMLTWRIPAAVSPQQEEENSEQQQQQQQCKAAPASAVSCSSKALEGSLSAVQVDQELQQGHESAGAGMEWHWLRKLGQMALLWLAFLALQFGKDHYGRCTWQYGLLFGAQAALTLSMAALFNLRSLRCQRGLLPSISNEAEPILPGGPRSDSAAGGDGCTALASPAVGADAAPLTARQLVAASAIALVGGVVAGMLGFGGGMVMAPLLLELGAHPSAAAATSGLMVLFSASTAVLAFAAAGSLDLTYATVFGSSCMAAALLGTLLIGRAVRRSGRGSCLVLLLAAIMGLGAVATTAFSGRRAVLDLWHGTHLGMPPFCN</sequence>
<organism evidence="9 10">
    <name type="scientific">Chlorella vulgaris</name>
    <name type="common">Green alga</name>
    <dbReference type="NCBI Taxonomy" id="3077"/>
    <lineage>
        <taxon>Eukaryota</taxon>
        <taxon>Viridiplantae</taxon>
        <taxon>Chlorophyta</taxon>
        <taxon>core chlorophytes</taxon>
        <taxon>Trebouxiophyceae</taxon>
        <taxon>Chlorellales</taxon>
        <taxon>Chlorellaceae</taxon>
        <taxon>Chlorella clade</taxon>
        <taxon>Chlorella</taxon>
    </lineage>
</organism>
<keyword evidence="10" id="KW-1185">Reference proteome</keyword>
<keyword evidence="4 7" id="KW-1133">Transmembrane helix</keyword>
<dbReference type="Pfam" id="PF01925">
    <property type="entry name" value="TauE"/>
    <property type="match status" value="2"/>
</dbReference>
<feature type="transmembrane region" description="Helical" evidence="7">
    <location>
        <begin position="143"/>
        <end position="165"/>
    </location>
</feature>
<dbReference type="PANTHER" id="PTHR14255">
    <property type="entry name" value="CEREBLON"/>
    <property type="match status" value="1"/>
</dbReference>
<gene>
    <name evidence="9" type="ORF">D9Q98_006655</name>
</gene>
<evidence type="ECO:0000256" key="7">
    <source>
        <dbReference type="SAM" id="Phobius"/>
    </source>
</evidence>
<feature type="transmembrane region" description="Helical" evidence="7">
    <location>
        <begin position="112"/>
        <end position="131"/>
    </location>
</feature>
<reference evidence="9" key="2">
    <citation type="submission" date="2020-11" db="EMBL/GenBank/DDBJ databases">
        <authorList>
            <person name="Cecchin M."/>
            <person name="Marcolungo L."/>
            <person name="Rossato M."/>
            <person name="Girolomoni L."/>
            <person name="Cosentino E."/>
            <person name="Cuine S."/>
            <person name="Li-Beisson Y."/>
            <person name="Delledonne M."/>
            <person name="Ballottari M."/>
        </authorList>
    </citation>
    <scope>NUCLEOTIDE SEQUENCE</scope>
    <source>
        <strain evidence="9">211/11P</strain>
        <tissue evidence="9">Whole cell</tissue>
    </source>
</reference>
<comment type="similarity">
    <text evidence="2">Belongs to the 4-toluene sulfonate uptake permease (TSUP) (TC 2.A.102) family.</text>
</comment>
<feature type="region of interest" description="Disordered" evidence="6">
    <location>
        <begin position="252"/>
        <end position="279"/>
    </location>
</feature>
<evidence type="ECO:0000256" key="2">
    <source>
        <dbReference type="ARBA" id="ARBA00009142"/>
    </source>
</evidence>
<comment type="subcellular location">
    <subcellularLocation>
        <location evidence="1">Membrane</location>
        <topology evidence="1">Multi-pass membrane protein</topology>
    </subcellularLocation>
</comment>
<dbReference type="AlphaFoldDB" id="A0A9D4YVA6"/>
<accession>A0A9D4YVA6</accession>
<comment type="caution">
    <text evidence="9">The sequence shown here is derived from an EMBL/GenBank/DDBJ whole genome shotgun (WGS) entry which is preliminary data.</text>
</comment>
<dbReference type="InterPro" id="IPR002781">
    <property type="entry name" value="TM_pro_TauE-like"/>
</dbReference>
<keyword evidence="5 7" id="KW-0472">Membrane</keyword>
<dbReference type="EMBL" id="SIDB01000009">
    <property type="protein sequence ID" value="KAI3428276.1"/>
    <property type="molecule type" value="Genomic_DNA"/>
</dbReference>
<evidence type="ECO:0000256" key="6">
    <source>
        <dbReference type="SAM" id="MobiDB-lite"/>
    </source>
</evidence>
<evidence type="ECO:0000256" key="8">
    <source>
        <dbReference type="SAM" id="SignalP"/>
    </source>
</evidence>
<keyword evidence="8" id="KW-0732">Signal</keyword>
<feature type="chain" id="PRO_5038942177" description="Sulfite exporter family" evidence="8">
    <location>
        <begin position="25"/>
        <end position="601"/>
    </location>
</feature>
<feature type="transmembrane region" description="Helical" evidence="7">
    <location>
        <begin position="385"/>
        <end position="405"/>
    </location>
</feature>
<reference evidence="9" key="1">
    <citation type="journal article" date="2019" name="Plant J.">
        <title>Chlorella vulgaris genome assembly and annotation reveals the molecular basis for metabolic acclimation to high light conditions.</title>
        <authorList>
            <person name="Cecchin M."/>
            <person name="Marcolungo L."/>
            <person name="Rossato M."/>
            <person name="Girolomoni L."/>
            <person name="Cosentino E."/>
            <person name="Cuine S."/>
            <person name="Li-Beisson Y."/>
            <person name="Delledonne M."/>
            <person name="Ballottari M."/>
        </authorList>
    </citation>
    <scope>NUCLEOTIDE SEQUENCE</scope>
    <source>
        <strain evidence="9">211/11P</strain>
    </source>
</reference>
<proteinExistence type="inferred from homology"/>
<dbReference type="GO" id="GO:0031464">
    <property type="term" value="C:Cul4A-RING E3 ubiquitin ligase complex"/>
    <property type="evidence" value="ECO:0007669"/>
    <property type="project" value="TreeGrafter"/>
</dbReference>
<evidence type="ECO:0000256" key="4">
    <source>
        <dbReference type="ARBA" id="ARBA00022989"/>
    </source>
</evidence>
<feature type="transmembrane region" description="Helical" evidence="7">
    <location>
        <begin position="171"/>
        <end position="190"/>
    </location>
</feature>
<feature type="transmembrane region" description="Helical" evidence="7">
    <location>
        <begin position="354"/>
        <end position="373"/>
    </location>
</feature>
<evidence type="ECO:0000256" key="3">
    <source>
        <dbReference type="ARBA" id="ARBA00022692"/>
    </source>
</evidence>
<evidence type="ECO:0000256" key="1">
    <source>
        <dbReference type="ARBA" id="ARBA00004141"/>
    </source>
</evidence>
<feature type="transmembrane region" description="Helical" evidence="7">
    <location>
        <begin position="561"/>
        <end position="579"/>
    </location>
</feature>
<dbReference type="GO" id="GO:0016567">
    <property type="term" value="P:protein ubiquitination"/>
    <property type="evidence" value="ECO:0007669"/>
    <property type="project" value="TreeGrafter"/>
</dbReference>
<evidence type="ECO:0000256" key="5">
    <source>
        <dbReference type="ARBA" id="ARBA00023136"/>
    </source>
</evidence>
<name>A0A9D4YVA6_CHLVU</name>
<feature type="signal peptide" evidence="8">
    <location>
        <begin position="1"/>
        <end position="24"/>
    </location>
</feature>
<evidence type="ECO:0008006" key="11">
    <source>
        <dbReference type="Google" id="ProtNLM"/>
    </source>
</evidence>
<dbReference type="GO" id="GO:0016020">
    <property type="term" value="C:membrane"/>
    <property type="evidence" value="ECO:0007669"/>
    <property type="project" value="UniProtKB-SubCell"/>
</dbReference>
<evidence type="ECO:0000313" key="10">
    <source>
        <dbReference type="Proteomes" id="UP001055712"/>
    </source>
</evidence>
<dbReference type="Proteomes" id="UP001055712">
    <property type="component" value="Unassembled WGS sequence"/>
</dbReference>
<evidence type="ECO:0000313" key="9">
    <source>
        <dbReference type="EMBL" id="KAI3428276.1"/>
    </source>
</evidence>
<dbReference type="PANTHER" id="PTHR14255:SF3">
    <property type="entry name" value="SULFITE EXPORTER TAUE_SAFE FAMILY PROTEIN 5-RELATED"/>
    <property type="match status" value="1"/>
</dbReference>